<accession>A0A644W7K5</accession>
<reference evidence="1" key="1">
    <citation type="submission" date="2019-08" db="EMBL/GenBank/DDBJ databases">
        <authorList>
            <person name="Kucharzyk K."/>
            <person name="Murdoch R.W."/>
            <person name="Higgins S."/>
            <person name="Loffler F."/>
        </authorList>
    </citation>
    <scope>NUCLEOTIDE SEQUENCE</scope>
</reference>
<dbReference type="EMBL" id="VSSQ01000668">
    <property type="protein sequence ID" value="MPL99460.1"/>
    <property type="molecule type" value="Genomic_DNA"/>
</dbReference>
<comment type="caution">
    <text evidence="1">The sequence shown here is derived from an EMBL/GenBank/DDBJ whole genome shotgun (WGS) entry which is preliminary data.</text>
</comment>
<organism evidence="1">
    <name type="scientific">bioreactor metagenome</name>
    <dbReference type="NCBI Taxonomy" id="1076179"/>
    <lineage>
        <taxon>unclassified sequences</taxon>
        <taxon>metagenomes</taxon>
        <taxon>ecological metagenomes</taxon>
    </lineage>
</organism>
<proteinExistence type="predicted"/>
<sequence length="75" mass="7711">MLALFHQFAGHTFVGNGVEIVARAGNLAHADDLHRNGGAGVLQLVAVGVRHGADTAYGGAGDDDIALVQRAVLHQ</sequence>
<dbReference type="AlphaFoldDB" id="A0A644W7K5"/>
<gene>
    <name evidence="1" type="ORF">SDC9_45678</name>
</gene>
<protein>
    <submittedName>
        <fullName evidence="1">Uncharacterized protein</fullName>
    </submittedName>
</protein>
<name>A0A644W7K5_9ZZZZ</name>
<evidence type="ECO:0000313" key="1">
    <source>
        <dbReference type="EMBL" id="MPL99460.1"/>
    </source>
</evidence>